<dbReference type="Proteomes" id="UP001732700">
    <property type="component" value="Chromosome 1C"/>
</dbReference>
<protein>
    <submittedName>
        <fullName evidence="1">Uncharacterized protein</fullName>
    </submittedName>
</protein>
<name>A0ACD5TRL6_AVESA</name>
<dbReference type="EnsemblPlants" id="AVESA.00010b.r2.1CG0116380.1">
    <property type="protein sequence ID" value="AVESA.00010b.r2.1CG0116380.1.CDS"/>
    <property type="gene ID" value="AVESA.00010b.r2.1CG0116380"/>
</dbReference>
<organism evidence="1 2">
    <name type="scientific">Avena sativa</name>
    <name type="common">Oat</name>
    <dbReference type="NCBI Taxonomy" id="4498"/>
    <lineage>
        <taxon>Eukaryota</taxon>
        <taxon>Viridiplantae</taxon>
        <taxon>Streptophyta</taxon>
        <taxon>Embryophyta</taxon>
        <taxon>Tracheophyta</taxon>
        <taxon>Spermatophyta</taxon>
        <taxon>Magnoliopsida</taxon>
        <taxon>Liliopsida</taxon>
        <taxon>Poales</taxon>
        <taxon>Poaceae</taxon>
        <taxon>BOP clade</taxon>
        <taxon>Pooideae</taxon>
        <taxon>Poodae</taxon>
        <taxon>Poeae</taxon>
        <taxon>Poeae Chloroplast Group 1 (Aveneae type)</taxon>
        <taxon>Aveninae</taxon>
        <taxon>Avena</taxon>
    </lineage>
</organism>
<keyword evidence="2" id="KW-1185">Reference proteome</keyword>
<reference evidence="1" key="1">
    <citation type="submission" date="2021-05" db="EMBL/GenBank/DDBJ databases">
        <authorList>
            <person name="Scholz U."/>
            <person name="Mascher M."/>
            <person name="Fiebig A."/>
        </authorList>
    </citation>
    <scope>NUCLEOTIDE SEQUENCE [LARGE SCALE GENOMIC DNA]</scope>
</reference>
<reference evidence="1" key="2">
    <citation type="submission" date="2025-09" db="UniProtKB">
        <authorList>
            <consortium name="EnsemblPlants"/>
        </authorList>
    </citation>
    <scope>IDENTIFICATION</scope>
</reference>
<evidence type="ECO:0000313" key="1">
    <source>
        <dbReference type="EnsemblPlants" id="AVESA.00010b.r2.1CG0116380.1.CDS"/>
    </source>
</evidence>
<sequence>MEVMAQADYGGLAALSGGLARCLAEETAYTNLVFSPLSIYAALALLAAGARGATLDEILRVVGARSHGELQDLVARAAGRALRDHSGSGGPRVAFACGVWSDLTTCPLSPAFRDAVVGKYKAEAGAVDFANDPEAAREQINAWAARATGGLVGSVLGLGSITPRTRVVLANAVYFKGKWEKPFDAKRTTREPFYRLDGGAVDVPFMRSSDPQFVAVHDGFKVLKLRYQMAQAQDPFNPAGYLKQVTSDRTKSTTQFSMCIFLPDAHDGLPTLVDMIASQPGFLHEHLPKKRINVGKFQVPKFKLSFEGSLIAVLKKLGLQLPFGGQADLSGMVERDESGRLRARSGIDHAAHPRRAGQRRLLQGQVGEALRCEAHNEGAFIPARRRQRRRRSLHGESGSPVRRRARRVQGAQAPVPDGTGARYFFFKDVKDQASCLLRWSSRPVATCRSVVKPTCLAWWSAMNLVARQWSS</sequence>
<accession>A0ACD5TRL6</accession>
<evidence type="ECO:0000313" key="2">
    <source>
        <dbReference type="Proteomes" id="UP001732700"/>
    </source>
</evidence>
<proteinExistence type="predicted"/>